<evidence type="ECO:0000313" key="5">
    <source>
        <dbReference type="Proteomes" id="UP000032871"/>
    </source>
</evidence>
<sequence length="1108" mass="119288">MSGALGKLSIQLELEQVKYQDALSKAQQRTKRFSVEAQRYLNNIDSAMESLNRSSKLTNLLLAKDMFARVGRAALSYADANTELINRLKLSTNGNNELAFATQSVFDISLRTNQSVAATSTVYQKFAQNAEKLKLSQGEVASITETVSKAVAMSGATAAQAEAGLIQFGQALSTGTLKGQDLNSVMQQIPGLADAIAKGLGVTTGELKAMGADGELSTQQVITALRKVRKQIDSDFDSRIKTVSGSLTNLETAFIQTVGRFDQTVGVTTKLAESIEFVAANLDSAIQAAVLFTGALAIGQIGKYSTALLQTGINSAKNTLSHYNEAKALYAKATASRIAAQAEMSALSAQLQVAQSEKTRFALREQMKAQVAQITALVNAEANAKRNLATANRLASAAAVGLRNVMGLLGGPAGVITIAASALYYFHSQAEEARKSAIDTKAANEQLKESYEGLSEAVLTTKIFEQIDAMKEQEAQLKSLGNAMIQSEFSNRRGWLFADTAEDVEKATANYRAGMEVATAKSKVFDNQLHAIVQTMQSKGRSLDEIKQKLSLFNVSNEKAEQIIADVKNGLDAAKASTDEATGATIDFKKAQDELTKKSDDLRAKLEVLELKNKGHAKASYVLAGLYEVLGVKGAEYSKVLNAIANGDVAAAQAAAAAINLSAEQLQTMLDMGKKIEGLFDTDTKVATIETSLKKNKSSDNARENWLNFYDEIRKKNSSSLGEIELEQARMFQRLEEHYKKGVVSYQEYETAKTAIAERFARQRLELAGKYAPEKLLKANLNDDLKSIQELYNAGQLNQAEAAKAAQRAQFDYAQGVSQSAVDPLAQVRAIYDPLQETKNKQTQELAQLQAFNEQKLITEEEFQQRRQEIIDKYKNDEFQRDMTNYATGLNDLGSAFDGLASMVEQSAGKQSAAYKAMFAISKAFAIAEATVKLSQAIAQAMADPSALTPAQKFANMAAVASAGVNLISQITSVAAFATGGHVQGPGTGTSDSIPAWLSNNEFVMTSRTVDHYGVAFMNALNQRRLPRFASGGRVGGGSSPSYPGISSNGGEGDHNEISITINIAKDGKEDVTVEQQIAQSKALSDAITVKVLEVMRKQRGRDGGLLN</sequence>
<keyword evidence="5" id="KW-1185">Reference proteome</keyword>
<evidence type="ECO:0000313" key="4">
    <source>
        <dbReference type="EMBL" id="EFU67460.1"/>
    </source>
</evidence>
<dbReference type="NCBIfam" id="TIGR02675">
    <property type="entry name" value="tape_meas_nterm"/>
    <property type="match status" value="1"/>
</dbReference>
<protein>
    <recommendedName>
        <fullName evidence="3">Tape measure protein N-terminal domain-containing protein</fullName>
    </recommendedName>
</protein>
<accession>E6KYA6</accession>
<proteinExistence type="predicted"/>
<organism evidence="4 5">
    <name type="scientific">Aggregatibacter segnis ATCC 33393</name>
    <dbReference type="NCBI Taxonomy" id="888057"/>
    <lineage>
        <taxon>Bacteria</taxon>
        <taxon>Pseudomonadati</taxon>
        <taxon>Pseudomonadota</taxon>
        <taxon>Gammaproteobacteria</taxon>
        <taxon>Pasteurellales</taxon>
        <taxon>Pasteurellaceae</taxon>
        <taxon>Aggregatibacter</taxon>
    </lineage>
</organism>
<evidence type="ECO:0000259" key="3">
    <source>
        <dbReference type="Pfam" id="PF20155"/>
    </source>
</evidence>
<dbReference type="EMBL" id="AEPS01000007">
    <property type="protein sequence ID" value="EFU67460.1"/>
    <property type="molecule type" value="Genomic_DNA"/>
</dbReference>
<dbReference type="HOGENOM" id="CLU_279355_0_0_6"/>
<name>E6KYA6_9PAST</name>
<feature type="compositionally biased region" description="Low complexity" evidence="2">
    <location>
        <begin position="1040"/>
        <end position="1049"/>
    </location>
</feature>
<dbReference type="InterPro" id="IPR013491">
    <property type="entry name" value="Tape_meas_N"/>
</dbReference>
<dbReference type="AlphaFoldDB" id="E6KYA6"/>
<dbReference type="RefSeq" id="WP_006718599.1">
    <property type="nucleotide sequence ID" value="NZ_GL622200.1"/>
</dbReference>
<dbReference type="OrthoDB" id="79849at2"/>
<keyword evidence="1" id="KW-0175">Coiled coil</keyword>
<reference evidence="4 5" key="1">
    <citation type="submission" date="2010-12" db="EMBL/GenBank/DDBJ databases">
        <authorList>
            <person name="Muzny D."/>
            <person name="Qin X."/>
            <person name="Deng J."/>
            <person name="Jiang H."/>
            <person name="Liu Y."/>
            <person name="Qu J."/>
            <person name="Song X.-Z."/>
            <person name="Zhang L."/>
            <person name="Thornton R."/>
            <person name="Coyle M."/>
            <person name="Francisco L."/>
            <person name="Jackson L."/>
            <person name="Javaid M."/>
            <person name="Korchina V."/>
            <person name="Kovar C."/>
            <person name="Mata R."/>
            <person name="Mathew T."/>
            <person name="Ngo R."/>
            <person name="Nguyen L."/>
            <person name="Nguyen N."/>
            <person name="Okwuonu G."/>
            <person name="Ongeri F."/>
            <person name="Pham C."/>
            <person name="Simmons D."/>
            <person name="Wilczek-Boney K."/>
            <person name="Hale W."/>
            <person name="Jakkamsetti A."/>
            <person name="Pham P."/>
            <person name="Ruth R."/>
            <person name="San Lucas F."/>
            <person name="Warren J."/>
            <person name="Zhang J."/>
            <person name="Zhao Z."/>
            <person name="Zhou C."/>
            <person name="Zhu D."/>
            <person name="Lee S."/>
            <person name="Bess C."/>
            <person name="Blankenburg K."/>
            <person name="Forbes L."/>
            <person name="Fu Q."/>
            <person name="Gubbala S."/>
            <person name="Hirani K."/>
            <person name="Jayaseelan J.C."/>
            <person name="Lara F."/>
            <person name="Munidasa M."/>
            <person name="Palculict T."/>
            <person name="Patil S."/>
            <person name="Pu L.-L."/>
            <person name="Saada N."/>
            <person name="Tang L."/>
            <person name="Weissenberger G."/>
            <person name="Zhu Y."/>
            <person name="Hemphill L."/>
            <person name="Shang Y."/>
            <person name="Youmans B."/>
            <person name="Ayvaz T."/>
            <person name="Ross M."/>
            <person name="Santibanez J."/>
            <person name="Aqrawi P."/>
            <person name="Gross S."/>
            <person name="Joshi V."/>
            <person name="Fowler G."/>
            <person name="Nazareth L."/>
            <person name="Reid J."/>
            <person name="Worley K."/>
            <person name="Petrosino J."/>
            <person name="Highlander S."/>
            <person name="Gibbs R."/>
        </authorList>
    </citation>
    <scope>NUCLEOTIDE SEQUENCE [LARGE SCALE GENOMIC DNA]</scope>
    <source>
        <strain evidence="4 5">ATCC 33393</strain>
    </source>
</reference>
<dbReference type="GeneID" id="60800539"/>
<feature type="coiled-coil region" evidence="1">
    <location>
        <begin position="557"/>
        <end position="612"/>
    </location>
</feature>
<comment type="caution">
    <text evidence="4">The sequence shown here is derived from an EMBL/GenBank/DDBJ whole genome shotgun (WGS) entry which is preliminary data.</text>
</comment>
<gene>
    <name evidence="4" type="ORF">HMPREF9064_1138</name>
</gene>
<dbReference type="Proteomes" id="UP000032871">
    <property type="component" value="Unassembled WGS sequence"/>
</dbReference>
<evidence type="ECO:0000256" key="1">
    <source>
        <dbReference type="SAM" id="Coils"/>
    </source>
</evidence>
<feature type="domain" description="Tape measure protein N-terminal" evidence="3">
    <location>
        <begin position="73"/>
        <end position="263"/>
    </location>
</feature>
<dbReference type="Pfam" id="PF20155">
    <property type="entry name" value="TMP_3"/>
    <property type="match status" value="1"/>
</dbReference>
<evidence type="ECO:0000256" key="2">
    <source>
        <dbReference type="SAM" id="MobiDB-lite"/>
    </source>
</evidence>
<feature type="region of interest" description="Disordered" evidence="2">
    <location>
        <begin position="1031"/>
        <end position="1055"/>
    </location>
</feature>